<sequence>MATAYPDPARNESAKITVRVAFFLAIRSLERSRAQRLLWLLEECRIPYEIKAYKRVDHKAPPEMKQVHPLGKAPVLTIEEPGKLDRLAMAESGTVFEYLVDYYAPHLAPKRFQDGREGNICGETRSWLRYRYYMHYTEGSLMSLLMRIHVLGEIKSDDSTVESTRKHELREVQTYLTFLESQINSAPQGGPYLCGNGLTAADIMISLPLLVLQSTVGLNEYPGLGAYVERLTGRPGYKASIKRAETASGEKYALI</sequence>
<dbReference type="SFLD" id="SFLDS00019">
    <property type="entry name" value="Glutathione_Transferase_(cytos"/>
    <property type="match status" value="1"/>
</dbReference>
<protein>
    <recommendedName>
        <fullName evidence="6">GST N-terminal domain-containing protein</fullName>
    </recommendedName>
</protein>
<evidence type="ECO:0000259" key="2">
    <source>
        <dbReference type="PROSITE" id="PS50404"/>
    </source>
</evidence>
<dbReference type="PANTHER" id="PTHR44051">
    <property type="entry name" value="GLUTATHIONE S-TRANSFERASE-RELATED"/>
    <property type="match status" value="1"/>
</dbReference>
<dbReference type="Proteomes" id="UP000799537">
    <property type="component" value="Unassembled WGS sequence"/>
</dbReference>
<dbReference type="SUPFAM" id="SSF47616">
    <property type="entry name" value="GST C-terminal domain-like"/>
    <property type="match status" value="1"/>
</dbReference>
<evidence type="ECO:0000313" key="4">
    <source>
        <dbReference type="EMBL" id="KAF2159363.1"/>
    </source>
</evidence>
<dbReference type="CDD" id="cd03046">
    <property type="entry name" value="GST_N_GTT1_like"/>
    <property type="match status" value="1"/>
</dbReference>
<dbReference type="PANTHER" id="PTHR44051:SF9">
    <property type="entry name" value="GLUTATHIONE S-TRANSFERASE 1"/>
    <property type="match status" value="1"/>
</dbReference>
<name>A0A6A6BXN5_ZASCE</name>
<proteinExistence type="inferred from homology"/>
<keyword evidence="5" id="KW-1185">Reference proteome</keyword>
<evidence type="ECO:0000256" key="1">
    <source>
        <dbReference type="ARBA" id="ARBA00007409"/>
    </source>
</evidence>
<dbReference type="InterPro" id="IPR004045">
    <property type="entry name" value="Glutathione_S-Trfase_N"/>
</dbReference>
<dbReference type="InterPro" id="IPR010987">
    <property type="entry name" value="Glutathione-S-Trfase_C-like"/>
</dbReference>
<dbReference type="SFLD" id="SFLDG00358">
    <property type="entry name" value="Main_(cytGST)"/>
    <property type="match status" value="1"/>
</dbReference>
<evidence type="ECO:0008006" key="6">
    <source>
        <dbReference type="Google" id="ProtNLM"/>
    </source>
</evidence>
<dbReference type="Pfam" id="PF14497">
    <property type="entry name" value="GST_C_3"/>
    <property type="match status" value="1"/>
</dbReference>
<dbReference type="Gene3D" id="1.20.1050.10">
    <property type="match status" value="1"/>
</dbReference>
<evidence type="ECO:0000259" key="3">
    <source>
        <dbReference type="PROSITE" id="PS50405"/>
    </source>
</evidence>
<comment type="similarity">
    <text evidence="1">Belongs to the GST superfamily.</text>
</comment>
<dbReference type="PROSITE" id="PS50405">
    <property type="entry name" value="GST_CTER"/>
    <property type="match status" value="1"/>
</dbReference>
<reference evidence="4" key="1">
    <citation type="journal article" date="2020" name="Stud. Mycol.">
        <title>101 Dothideomycetes genomes: a test case for predicting lifestyles and emergence of pathogens.</title>
        <authorList>
            <person name="Haridas S."/>
            <person name="Albert R."/>
            <person name="Binder M."/>
            <person name="Bloem J."/>
            <person name="Labutti K."/>
            <person name="Salamov A."/>
            <person name="Andreopoulos B."/>
            <person name="Baker S."/>
            <person name="Barry K."/>
            <person name="Bills G."/>
            <person name="Bluhm B."/>
            <person name="Cannon C."/>
            <person name="Castanera R."/>
            <person name="Culley D."/>
            <person name="Daum C."/>
            <person name="Ezra D."/>
            <person name="Gonzalez J."/>
            <person name="Henrissat B."/>
            <person name="Kuo A."/>
            <person name="Liang C."/>
            <person name="Lipzen A."/>
            <person name="Lutzoni F."/>
            <person name="Magnuson J."/>
            <person name="Mondo S."/>
            <person name="Nolan M."/>
            <person name="Ohm R."/>
            <person name="Pangilinan J."/>
            <person name="Park H.-J."/>
            <person name="Ramirez L."/>
            <person name="Alfaro M."/>
            <person name="Sun H."/>
            <person name="Tritt A."/>
            <person name="Yoshinaga Y."/>
            <person name="Zwiers L.-H."/>
            <person name="Turgeon B."/>
            <person name="Goodwin S."/>
            <person name="Spatafora J."/>
            <person name="Crous P."/>
            <person name="Grigoriev I."/>
        </authorList>
    </citation>
    <scope>NUCLEOTIDE SEQUENCE</scope>
    <source>
        <strain evidence="4">ATCC 36951</strain>
    </source>
</reference>
<organism evidence="4 5">
    <name type="scientific">Zasmidium cellare ATCC 36951</name>
    <dbReference type="NCBI Taxonomy" id="1080233"/>
    <lineage>
        <taxon>Eukaryota</taxon>
        <taxon>Fungi</taxon>
        <taxon>Dikarya</taxon>
        <taxon>Ascomycota</taxon>
        <taxon>Pezizomycotina</taxon>
        <taxon>Dothideomycetes</taxon>
        <taxon>Dothideomycetidae</taxon>
        <taxon>Mycosphaerellales</taxon>
        <taxon>Mycosphaerellaceae</taxon>
        <taxon>Zasmidium</taxon>
    </lineage>
</organism>
<accession>A0A6A6BXN5</accession>
<dbReference type="GeneID" id="54563039"/>
<dbReference type="InterPro" id="IPR004046">
    <property type="entry name" value="GST_C"/>
</dbReference>
<dbReference type="EMBL" id="ML993638">
    <property type="protein sequence ID" value="KAF2159363.1"/>
    <property type="molecule type" value="Genomic_DNA"/>
</dbReference>
<evidence type="ECO:0000313" key="5">
    <source>
        <dbReference type="Proteomes" id="UP000799537"/>
    </source>
</evidence>
<gene>
    <name evidence="4" type="ORF">M409DRAFT_30111</name>
</gene>
<dbReference type="Gene3D" id="3.40.30.10">
    <property type="entry name" value="Glutaredoxin"/>
    <property type="match status" value="1"/>
</dbReference>
<dbReference type="Pfam" id="PF13409">
    <property type="entry name" value="GST_N_2"/>
    <property type="match status" value="1"/>
</dbReference>
<dbReference type="SUPFAM" id="SSF52833">
    <property type="entry name" value="Thioredoxin-like"/>
    <property type="match status" value="1"/>
</dbReference>
<feature type="domain" description="GST C-terminal" evidence="3">
    <location>
        <begin position="123"/>
        <end position="248"/>
    </location>
</feature>
<dbReference type="PROSITE" id="PS50404">
    <property type="entry name" value="GST_NTER"/>
    <property type="match status" value="1"/>
</dbReference>
<dbReference type="OrthoDB" id="2098326at2759"/>
<dbReference type="RefSeq" id="XP_033660252.1">
    <property type="nucleotide sequence ID" value="XM_033809767.1"/>
</dbReference>
<dbReference type="AlphaFoldDB" id="A0A6A6BXN5"/>
<dbReference type="InterPro" id="IPR036282">
    <property type="entry name" value="Glutathione-S-Trfase_C_sf"/>
</dbReference>
<dbReference type="InterPro" id="IPR036249">
    <property type="entry name" value="Thioredoxin-like_sf"/>
</dbReference>
<feature type="domain" description="GST N-terminal" evidence="2">
    <location>
        <begin position="21"/>
        <end position="107"/>
    </location>
</feature>
<dbReference type="InterPro" id="IPR040079">
    <property type="entry name" value="Glutathione_S-Trfase"/>
</dbReference>